<dbReference type="GO" id="GO:0016706">
    <property type="term" value="F:2-oxoglutarate-dependent dioxygenase activity"/>
    <property type="evidence" value="ECO:0007669"/>
    <property type="project" value="TreeGrafter"/>
</dbReference>
<evidence type="ECO:0000313" key="8">
    <source>
        <dbReference type="EMBL" id="KAJ9148396.1"/>
    </source>
</evidence>
<dbReference type="InterPro" id="IPR042098">
    <property type="entry name" value="TauD-like_sf"/>
</dbReference>
<feature type="domain" description="TauD/TfdA-like" evidence="7">
    <location>
        <begin position="103"/>
        <end position="371"/>
    </location>
</feature>
<comment type="caution">
    <text evidence="8">The sequence shown here is derived from an EMBL/GenBank/DDBJ whole genome shotgun (WGS) entry which is preliminary data.</text>
</comment>
<sequence length="384" mass="43127">MAPSAVETVTTTETQAPPVPLKLHSTLNNAGDRGYGRLFDRKFDKEAEQGEKGHSAAKYPNYLPTWNKDQKYPPLEPFEHYDHGKDADTSYPDLLPQGTKVVNLTPTIGTEVRGIQLSKLSNAGKDQLARFVAERKVVAFREQDLADLPIQEALDFGGYFGRHHIHPTSGSPEGYPEIHLVHRGAGDKSVDRFFETRTSTVVWHSDVSYEQQPPGTTFLYVFEKPETGGDTLFADAVEAYNRLSPAFQERLHGLKAVHSAIEQANLSTSRGGILRREPVYNAHPIVRTHPVTGEKALYVNPSFTREIVGLKKEESDAILKFLYDHLAYGADFQARVKWEEGTVVVWDNRVTQHSALVDWNSGERRHLARITPQAERPFETPFKA</sequence>
<dbReference type="EMBL" id="JANBVO010000013">
    <property type="protein sequence ID" value="KAJ9148396.1"/>
    <property type="molecule type" value="Genomic_DNA"/>
</dbReference>
<protein>
    <submittedName>
        <fullName evidence="8">Taurine catabolism dioxygenase TauD/TfdA</fullName>
    </submittedName>
</protein>
<evidence type="ECO:0000256" key="6">
    <source>
        <dbReference type="ARBA" id="ARBA00023004"/>
    </source>
</evidence>
<evidence type="ECO:0000256" key="4">
    <source>
        <dbReference type="ARBA" id="ARBA00022964"/>
    </source>
</evidence>
<evidence type="ECO:0000313" key="9">
    <source>
        <dbReference type="Proteomes" id="UP001174694"/>
    </source>
</evidence>
<keyword evidence="9" id="KW-1185">Reference proteome</keyword>
<dbReference type="InterPro" id="IPR003819">
    <property type="entry name" value="TauD/TfdA-like"/>
</dbReference>
<comment type="cofactor">
    <cofactor evidence="1">
        <name>Fe(2+)</name>
        <dbReference type="ChEBI" id="CHEBI:29033"/>
    </cofactor>
</comment>
<dbReference type="SUPFAM" id="SSF51197">
    <property type="entry name" value="Clavaminate synthase-like"/>
    <property type="match status" value="1"/>
</dbReference>
<organism evidence="8 9">
    <name type="scientific">Pleurostoma richardsiae</name>
    <dbReference type="NCBI Taxonomy" id="41990"/>
    <lineage>
        <taxon>Eukaryota</taxon>
        <taxon>Fungi</taxon>
        <taxon>Dikarya</taxon>
        <taxon>Ascomycota</taxon>
        <taxon>Pezizomycotina</taxon>
        <taxon>Sordariomycetes</taxon>
        <taxon>Sordariomycetidae</taxon>
        <taxon>Calosphaeriales</taxon>
        <taxon>Pleurostomataceae</taxon>
        <taxon>Pleurostoma</taxon>
    </lineage>
</organism>
<dbReference type="PANTHER" id="PTHR30468:SF1">
    <property type="entry name" value="ALPHA-KETOGLUTARATE-DEPENDENT SULFONATE DIOXYGENASE"/>
    <property type="match status" value="1"/>
</dbReference>
<proteinExistence type="inferred from homology"/>
<dbReference type="InterPro" id="IPR051323">
    <property type="entry name" value="AtsK-like"/>
</dbReference>
<gene>
    <name evidence="8" type="ORF">NKR23_g5206</name>
</gene>
<dbReference type="GO" id="GO:0046872">
    <property type="term" value="F:metal ion binding"/>
    <property type="evidence" value="ECO:0007669"/>
    <property type="project" value="UniProtKB-KW"/>
</dbReference>
<evidence type="ECO:0000256" key="5">
    <source>
        <dbReference type="ARBA" id="ARBA00023002"/>
    </source>
</evidence>
<evidence type="ECO:0000256" key="2">
    <source>
        <dbReference type="ARBA" id="ARBA00005896"/>
    </source>
</evidence>
<evidence type="ECO:0000259" key="7">
    <source>
        <dbReference type="Pfam" id="PF02668"/>
    </source>
</evidence>
<dbReference type="Pfam" id="PF02668">
    <property type="entry name" value="TauD"/>
    <property type="match status" value="1"/>
</dbReference>
<evidence type="ECO:0000256" key="1">
    <source>
        <dbReference type="ARBA" id="ARBA00001954"/>
    </source>
</evidence>
<dbReference type="FunFam" id="3.60.130.10:FF:000003">
    <property type="entry name" value="Alpha-ketoglutarate-dependent taurine dioxygenase"/>
    <property type="match status" value="1"/>
</dbReference>
<accession>A0AA38VRF6</accession>
<dbReference type="PANTHER" id="PTHR30468">
    <property type="entry name" value="ALPHA-KETOGLUTARATE-DEPENDENT SULFONATE DIOXYGENASE"/>
    <property type="match status" value="1"/>
</dbReference>
<keyword evidence="5" id="KW-0560">Oxidoreductase</keyword>
<dbReference type="Proteomes" id="UP001174694">
    <property type="component" value="Unassembled WGS sequence"/>
</dbReference>
<keyword evidence="6" id="KW-0408">Iron</keyword>
<keyword evidence="4 8" id="KW-0223">Dioxygenase</keyword>
<dbReference type="GO" id="GO:0005737">
    <property type="term" value="C:cytoplasm"/>
    <property type="evidence" value="ECO:0007669"/>
    <property type="project" value="TreeGrafter"/>
</dbReference>
<comment type="similarity">
    <text evidence="2">Belongs to the TfdA dioxygenase family.</text>
</comment>
<keyword evidence="3" id="KW-0479">Metal-binding</keyword>
<name>A0AA38VRF6_9PEZI</name>
<dbReference type="Gene3D" id="3.60.130.10">
    <property type="entry name" value="Clavaminate synthase-like"/>
    <property type="match status" value="1"/>
</dbReference>
<evidence type="ECO:0000256" key="3">
    <source>
        <dbReference type="ARBA" id="ARBA00022723"/>
    </source>
</evidence>
<dbReference type="AlphaFoldDB" id="A0AA38VRF6"/>
<reference evidence="8" key="1">
    <citation type="submission" date="2022-07" db="EMBL/GenBank/DDBJ databases">
        <title>Fungi with potential for degradation of polypropylene.</title>
        <authorList>
            <person name="Gostincar C."/>
        </authorList>
    </citation>
    <scope>NUCLEOTIDE SEQUENCE</scope>
    <source>
        <strain evidence="8">EXF-13308</strain>
    </source>
</reference>